<comment type="caution">
    <text evidence="2">The sequence shown here is derived from an EMBL/GenBank/DDBJ whole genome shotgun (WGS) entry which is preliminary data.</text>
</comment>
<feature type="region of interest" description="Disordered" evidence="1">
    <location>
        <begin position="220"/>
        <end position="260"/>
    </location>
</feature>
<reference evidence="2" key="1">
    <citation type="submission" date="2018-10" db="EMBL/GenBank/DDBJ databases">
        <title>Effector identification in a new, highly contiguous assembly of the strawberry crown rot pathogen Phytophthora cactorum.</title>
        <authorList>
            <person name="Armitage A.D."/>
            <person name="Nellist C.F."/>
            <person name="Bates H."/>
            <person name="Vickerstaff R.J."/>
            <person name="Harrison R.J."/>
        </authorList>
    </citation>
    <scope>NUCLEOTIDE SEQUENCE</scope>
    <source>
        <strain evidence="2">4040</strain>
    </source>
</reference>
<sequence length="275" mass="30765">MSWGWSISEKANKVRNENGGSELTRLLDAGNGLGELLPRRPETLKLSPEAYACGMLAMVFIGPISVLREYEQRFGAGGRMLCMWWMAWYHTVCMLMTDAVQETWRATHPPKLGYDVLEGVHMVERSGHSVPSIERLVLVLEDDGYLLGCGDRMWLLQSAVHHHGRRLAGTKSTAVAGTGFTSMQGRVKARKKNEQDLVTRLRRATNTGTRLTREERVAEGDVQRTQNTAIDGDYLDNSRPSPDIQAGGCRGRQPEVGKSCHGLRWDSQLTRLSER</sequence>
<dbReference type="Proteomes" id="UP000736787">
    <property type="component" value="Unassembled WGS sequence"/>
</dbReference>
<accession>A0A8T1B637</accession>
<evidence type="ECO:0000313" key="3">
    <source>
        <dbReference type="Proteomes" id="UP000736787"/>
    </source>
</evidence>
<gene>
    <name evidence="2" type="ORF">PC117_g22818</name>
</gene>
<evidence type="ECO:0000313" key="2">
    <source>
        <dbReference type="EMBL" id="KAG2897275.1"/>
    </source>
</evidence>
<dbReference type="EMBL" id="RCMK01001305">
    <property type="protein sequence ID" value="KAG2897275.1"/>
    <property type="molecule type" value="Genomic_DNA"/>
</dbReference>
<dbReference type="AlphaFoldDB" id="A0A8T1B637"/>
<name>A0A8T1B637_9STRA</name>
<protein>
    <submittedName>
        <fullName evidence="2">Uncharacterized protein</fullName>
    </submittedName>
</protein>
<evidence type="ECO:0000256" key="1">
    <source>
        <dbReference type="SAM" id="MobiDB-lite"/>
    </source>
</evidence>
<proteinExistence type="predicted"/>
<organism evidence="2 3">
    <name type="scientific">Phytophthora cactorum</name>
    <dbReference type="NCBI Taxonomy" id="29920"/>
    <lineage>
        <taxon>Eukaryota</taxon>
        <taxon>Sar</taxon>
        <taxon>Stramenopiles</taxon>
        <taxon>Oomycota</taxon>
        <taxon>Peronosporomycetes</taxon>
        <taxon>Peronosporales</taxon>
        <taxon>Peronosporaceae</taxon>
        <taxon>Phytophthora</taxon>
    </lineage>
</organism>